<gene>
    <name evidence="1" type="ORF">DFP72DRAFT_902752</name>
</gene>
<dbReference type="Proteomes" id="UP000521943">
    <property type="component" value="Unassembled WGS sequence"/>
</dbReference>
<keyword evidence="2" id="KW-1185">Reference proteome</keyword>
<evidence type="ECO:0000313" key="2">
    <source>
        <dbReference type="Proteomes" id="UP000521943"/>
    </source>
</evidence>
<dbReference type="InterPro" id="IPR032675">
    <property type="entry name" value="LRR_dom_sf"/>
</dbReference>
<sequence>MNYPPLAQEVIRNICLHMQDPALFAMAMTCQDFLEPALDTLWCELSSWKPLMSCLSSAKEPWTIRQRQPSEGNRGTIKVLYPRRVITLEDLSRYLTHYAPRIRSIRLGYNTTALSIEAWQALHLATDGKYGVLSPLLTEFAWPSPKTIIAIMGEEAARQISPYISLFLGDSITTLSFGIPPPLPRHTGSLEEAVERYPRLRCLIIGSSSDEGGLGGAFPERCVTSNRLEYLEELTLPFVTTSMVRHLALLPHLKALDIRGQQKGFITPSQTVGSDLIHGSFPSLNSLFIHWTTASEFRNLLHYIPPTNVISKVRCFTDEPASLFEYQEAIDTISSHCNPLTLETLVFEHMDVNYGFSRADEPLELDITQELNISSLFHFRNLQILTLGLDVNIRVTSVEIAAIPAAFPKIKVLDLWADVPNLTFHPPRIDHTHFVAILQGCPALVKLALVFDTSRMSGAIVPGAPFPLKFLEVGKSPIYSPATVISFLKANIPDLYMVRGCLHPQSITARRWEEVCRRWR</sequence>
<protein>
    <recommendedName>
        <fullName evidence="3">F-box domain-containing protein</fullName>
    </recommendedName>
</protein>
<reference evidence="1 2" key="1">
    <citation type="submission" date="2020-07" db="EMBL/GenBank/DDBJ databases">
        <title>Comparative genomics of pyrophilous fungi reveals a link between fire events and developmental genes.</title>
        <authorList>
            <consortium name="DOE Joint Genome Institute"/>
            <person name="Steindorff A.S."/>
            <person name="Carver A."/>
            <person name="Calhoun S."/>
            <person name="Stillman K."/>
            <person name="Liu H."/>
            <person name="Lipzen A."/>
            <person name="Pangilinan J."/>
            <person name="Labutti K."/>
            <person name="Bruns T.D."/>
            <person name="Grigoriev I.V."/>
        </authorList>
    </citation>
    <scope>NUCLEOTIDE SEQUENCE [LARGE SCALE GENOMIC DNA]</scope>
    <source>
        <strain evidence="1 2">CBS 144469</strain>
    </source>
</reference>
<name>A0A8H6HUX4_9AGAR</name>
<dbReference type="SUPFAM" id="SSF52047">
    <property type="entry name" value="RNI-like"/>
    <property type="match status" value="1"/>
</dbReference>
<dbReference type="OrthoDB" id="3258386at2759"/>
<dbReference type="EMBL" id="JACGCI010000040">
    <property type="protein sequence ID" value="KAF6753325.1"/>
    <property type="molecule type" value="Genomic_DNA"/>
</dbReference>
<evidence type="ECO:0008006" key="3">
    <source>
        <dbReference type="Google" id="ProtNLM"/>
    </source>
</evidence>
<dbReference type="Gene3D" id="3.80.10.10">
    <property type="entry name" value="Ribonuclease Inhibitor"/>
    <property type="match status" value="1"/>
</dbReference>
<dbReference type="AlphaFoldDB" id="A0A8H6HUX4"/>
<evidence type="ECO:0000313" key="1">
    <source>
        <dbReference type="EMBL" id="KAF6753325.1"/>
    </source>
</evidence>
<comment type="caution">
    <text evidence="1">The sequence shown here is derived from an EMBL/GenBank/DDBJ whole genome shotgun (WGS) entry which is preliminary data.</text>
</comment>
<proteinExistence type="predicted"/>
<organism evidence="1 2">
    <name type="scientific">Ephemerocybe angulata</name>
    <dbReference type="NCBI Taxonomy" id="980116"/>
    <lineage>
        <taxon>Eukaryota</taxon>
        <taxon>Fungi</taxon>
        <taxon>Dikarya</taxon>
        <taxon>Basidiomycota</taxon>
        <taxon>Agaricomycotina</taxon>
        <taxon>Agaricomycetes</taxon>
        <taxon>Agaricomycetidae</taxon>
        <taxon>Agaricales</taxon>
        <taxon>Agaricineae</taxon>
        <taxon>Psathyrellaceae</taxon>
        <taxon>Ephemerocybe</taxon>
    </lineage>
</organism>
<accession>A0A8H6HUX4</accession>